<accession>I3CFF1</accession>
<dbReference type="HOGENOM" id="CLU_2858672_0_0_6"/>
<dbReference type="EMBL" id="JH600070">
    <property type="protein sequence ID" value="EIJ42344.1"/>
    <property type="molecule type" value="Genomic_DNA"/>
</dbReference>
<name>I3CFF1_9GAMM</name>
<dbReference type="RefSeq" id="WP_002685194.1">
    <property type="nucleotide sequence ID" value="NZ_JH600070.1"/>
</dbReference>
<gene>
    <name evidence="1" type="ORF">BegalDRAFT_1456</name>
</gene>
<evidence type="ECO:0000313" key="1">
    <source>
        <dbReference type="EMBL" id="EIJ42344.1"/>
    </source>
</evidence>
<evidence type="ECO:0000313" key="2">
    <source>
        <dbReference type="Proteomes" id="UP000005744"/>
    </source>
</evidence>
<dbReference type="STRING" id="395493.BegalDRAFT_1456"/>
<dbReference type="AlphaFoldDB" id="I3CFF1"/>
<protein>
    <submittedName>
        <fullName evidence="1">Uncharacterized protein</fullName>
    </submittedName>
</protein>
<reference evidence="1 2" key="1">
    <citation type="submission" date="2011-11" db="EMBL/GenBank/DDBJ databases">
        <title>Improved High-Quality Draft sequence of Beggiatoa alba B18lD.</title>
        <authorList>
            <consortium name="US DOE Joint Genome Institute"/>
            <person name="Lucas S."/>
            <person name="Han J."/>
            <person name="Lapidus A."/>
            <person name="Cheng J.-F."/>
            <person name="Goodwin L."/>
            <person name="Pitluck S."/>
            <person name="Peters L."/>
            <person name="Mikhailova N."/>
            <person name="Held B."/>
            <person name="Detter J.C."/>
            <person name="Han C."/>
            <person name="Tapia R."/>
            <person name="Land M."/>
            <person name="Hauser L."/>
            <person name="Kyrpides N."/>
            <person name="Ivanova N."/>
            <person name="Pagani I."/>
            <person name="Samuel K."/>
            <person name="Teske A."/>
            <person name="Mueller J."/>
            <person name="Woyke T."/>
        </authorList>
    </citation>
    <scope>NUCLEOTIDE SEQUENCE [LARGE SCALE GENOMIC DNA]</scope>
    <source>
        <strain evidence="1 2">B18LD</strain>
    </source>
</reference>
<sequence length="64" mass="6863">MSKYSAEIAEIISLVAILNEDNAGVLVENGMMDGNGNATKKGLTFLKQLKSAKTAMNDLKDAFK</sequence>
<dbReference type="Proteomes" id="UP000005744">
    <property type="component" value="Unassembled WGS sequence"/>
</dbReference>
<proteinExistence type="predicted"/>
<organism evidence="1 2">
    <name type="scientific">Beggiatoa alba B18LD</name>
    <dbReference type="NCBI Taxonomy" id="395493"/>
    <lineage>
        <taxon>Bacteria</taxon>
        <taxon>Pseudomonadati</taxon>
        <taxon>Pseudomonadota</taxon>
        <taxon>Gammaproteobacteria</taxon>
        <taxon>Thiotrichales</taxon>
        <taxon>Thiotrichaceae</taxon>
        <taxon>Beggiatoa</taxon>
    </lineage>
</organism>
<keyword evidence="2" id="KW-1185">Reference proteome</keyword>